<dbReference type="RefSeq" id="WP_067772082.1">
    <property type="nucleotide sequence ID" value="NZ_LIGX01000002.1"/>
</dbReference>
<dbReference type="AlphaFoldDB" id="A0A1C7PEA5"/>
<dbReference type="PROSITE" id="PS51257">
    <property type="entry name" value="PROKAR_LIPOPROTEIN"/>
    <property type="match status" value="1"/>
</dbReference>
<gene>
    <name evidence="3" type="ORF">PYTT_0073</name>
</gene>
<evidence type="ECO:0000256" key="2">
    <source>
        <dbReference type="SAM" id="SignalP"/>
    </source>
</evidence>
<feature type="compositionally biased region" description="Low complexity" evidence="1">
    <location>
        <begin position="170"/>
        <end position="188"/>
    </location>
</feature>
<dbReference type="EMBL" id="LT629973">
    <property type="protein sequence ID" value="SEH70053.1"/>
    <property type="molecule type" value="Genomic_DNA"/>
</dbReference>
<evidence type="ECO:0000256" key="1">
    <source>
        <dbReference type="SAM" id="MobiDB-lite"/>
    </source>
</evidence>
<feature type="chain" id="PRO_5014266550" evidence="2">
    <location>
        <begin position="21"/>
        <end position="211"/>
    </location>
</feature>
<keyword evidence="2" id="KW-0732">Signal</keyword>
<organism evidence="3 4">
    <name type="scientific">Akkermansia glycaniphila</name>
    <dbReference type="NCBI Taxonomy" id="1679444"/>
    <lineage>
        <taxon>Bacteria</taxon>
        <taxon>Pseudomonadati</taxon>
        <taxon>Verrucomicrobiota</taxon>
        <taxon>Verrucomicrobiia</taxon>
        <taxon>Verrucomicrobiales</taxon>
        <taxon>Akkermansiaceae</taxon>
        <taxon>Akkermansia</taxon>
    </lineage>
</organism>
<accession>A0A1C7PEA5</accession>
<sequence length="211" mass="21980">MKAANILILCLCGTLSGCVAALATVGSGISDAVVGAIKDETSEQVSGTVKKGVRNQFGDKENTEKLSEEVRANRIARLTSKPSATDADLLKAWDMTRGSEHEDIRDAWGTCSRKYPENLYRLSGQIPAADKPQFAALVSWLNTNGCTPGNGKAELWQVFTASPESYPVLPAATPAAPAQPAPAQTPAATPAPAPAPAQPETPAPEKTSPAA</sequence>
<name>A0A1C7PEA5_9BACT</name>
<feature type="signal peptide" evidence="2">
    <location>
        <begin position="1"/>
        <end position="20"/>
    </location>
</feature>
<dbReference type="Proteomes" id="UP000176204">
    <property type="component" value="Chromosome I"/>
</dbReference>
<feature type="compositionally biased region" description="Pro residues" evidence="1">
    <location>
        <begin position="189"/>
        <end position="202"/>
    </location>
</feature>
<evidence type="ECO:0000313" key="3">
    <source>
        <dbReference type="EMBL" id="SEH70053.1"/>
    </source>
</evidence>
<keyword evidence="4" id="KW-1185">Reference proteome</keyword>
<dbReference type="STRING" id="1679444.PYTT_0073"/>
<feature type="region of interest" description="Disordered" evidence="1">
    <location>
        <begin position="167"/>
        <end position="211"/>
    </location>
</feature>
<protein>
    <submittedName>
        <fullName evidence="3">Vegetative cell wall protein gp1</fullName>
    </submittedName>
</protein>
<dbReference type="KEGG" id="agl:PYTT_0073"/>
<proteinExistence type="predicted"/>
<evidence type="ECO:0000313" key="4">
    <source>
        <dbReference type="Proteomes" id="UP000176204"/>
    </source>
</evidence>
<reference evidence="4" key="1">
    <citation type="submission" date="2016-09" db="EMBL/GenBank/DDBJ databases">
        <authorList>
            <person name="Koehorst J."/>
        </authorList>
    </citation>
    <scope>NUCLEOTIDE SEQUENCE [LARGE SCALE GENOMIC DNA]</scope>
</reference>